<keyword evidence="1" id="KW-0812">Transmembrane</keyword>
<keyword evidence="1" id="KW-1133">Transmembrane helix</keyword>
<dbReference type="Proteomes" id="UP001596364">
    <property type="component" value="Unassembled WGS sequence"/>
</dbReference>
<proteinExistence type="predicted"/>
<protein>
    <submittedName>
        <fullName evidence="2">DUF2788 domain-containing protein</fullName>
    </submittedName>
</protein>
<comment type="caution">
    <text evidence="2">The sequence shown here is derived from an EMBL/GenBank/DDBJ whole genome shotgun (WGS) entry which is preliminary data.</text>
</comment>
<feature type="transmembrane region" description="Helical" evidence="1">
    <location>
        <begin position="12"/>
        <end position="32"/>
    </location>
</feature>
<dbReference type="RefSeq" id="WP_131256598.1">
    <property type="nucleotide sequence ID" value="NZ_JBHSUS010000001.1"/>
</dbReference>
<evidence type="ECO:0000256" key="1">
    <source>
        <dbReference type="SAM" id="Phobius"/>
    </source>
</evidence>
<dbReference type="InterPro" id="IPR021249">
    <property type="entry name" value="DUF2788"/>
</dbReference>
<evidence type="ECO:0000313" key="2">
    <source>
        <dbReference type="EMBL" id="MFC6439707.1"/>
    </source>
</evidence>
<dbReference type="Pfam" id="PF10981">
    <property type="entry name" value="DUF2788"/>
    <property type="match status" value="1"/>
</dbReference>
<evidence type="ECO:0000313" key="3">
    <source>
        <dbReference type="Proteomes" id="UP001596364"/>
    </source>
</evidence>
<keyword evidence="3" id="KW-1185">Reference proteome</keyword>
<accession>A0ABW1XK14</accession>
<sequence length="74" mass="8069">MFNQNYEQIESMLLNLCLVGLFLLMGMAVHDVMKKNDVPMVGRVVAYGVLGLGAAGFLIKGIIQVFWHAQGISG</sequence>
<feature type="transmembrane region" description="Helical" evidence="1">
    <location>
        <begin position="44"/>
        <end position="67"/>
    </location>
</feature>
<keyword evidence="1" id="KW-0472">Membrane</keyword>
<reference evidence="3" key="1">
    <citation type="journal article" date="2019" name="Int. J. Syst. Evol. Microbiol.">
        <title>The Global Catalogue of Microorganisms (GCM) 10K type strain sequencing project: providing services to taxonomists for standard genome sequencing and annotation.</title>
        <authorList>
            <consortium name="The Broad Institute Genomics Platform"/>
            <consortium name="The Broad Institute Genome Sequencing Center for Infectious Disease"/>
            <person name="Wu L."/>
            <person name="Ma J."/>
        </authorList>
    </citation>
    <scope>NUCLEOTIDE SEQUENCE [LARGE SCALE GENOMIC DNA]</scope>
    <source>
        <strain evidence="3">CGMCC 1.16031</strain>
    </source>
</reference>
<dbReference type="EMBL" id="JBHSUS010000001">
    <property type="protein sequence ID" value="MFC6439707.1"/>
    <property type="molecule type" value="Genomic_DNA"/>
</dbReference>
<name>A0ABW1XK14_9ALTE</name>
<organism evidence="2 3">
    <name type="scientific">Pseudobowmanella zhangzhouensis</name>
    <dbReference type="NCBI Taxonomy" id="1537679"/>
    <lineage>
        <taxon>Bacteria</taxon>
        <taxon>Pseudomonadati</taxon>
        <taxon>Pseudomonadota</taxon>
        <taxon>Gammaproteobacteria</taxon>
        <taxon>Alteromonadales</taxon>
        <taxon>Alteromonadaceae</taxon>
    </lineage>
</organism>
<gene>
    <name evidence="2" type="ORF">ACFP85_06055</name>
</gene>